<keyword evidence="1" id="KW-0472">Membrane</keyword>
<reference evidence="2 3" key="1">
    <citation type="submission" date="2020-08" db="EMBL/GenBank/DDBJ databases">
        <title>Sequencing the genomes of 1000 actinobacteria strains.</title>
        <authorList>
            <person name="Klenk H.-P."/>
        </authorList>
    </citation>
    <scope>NUCLEOTIDE SEQUENCE [LARGE SCALE GENOMIC DNA]</scope>
    <source>
        <strain evidence="2 3">DSM 46887</strain>
    </source>
</reference>
<feature type="transmembrane region" description="Helical" evidence="1">
    <location>
        <begin position="30"/>
        <end position="48"/>
    </location>
</feature>
<dbReference type="AlphaFoldDB" id="A0A7W9MGF0"/>
<protein>
    <recommendedName>
        <fullName evidence="4">DUF1109 domain-containing protein</fullName>
    </recommendedName>
</protein>
<organism evidence="2 3">
    <name type="scientific">Streptosporangium becharense</name>
    <dbReference type="NCBI Taxonomy" id="1816182"/>
    <lineage>
        <taxon>Bacteria</taxon>
        <taxon>Bacillati</taxon>
        <taxon>Actinomycetota</taxon>
        <taxon>Actinomycetes</taxon>
        <taxon>Streptosporangiales</taxon>
        <taxon>Streptosporangiaceae</taxon>
        <taxon>Streptosporangium</taxon>
    </lineage>
</organism>
<proteinExistence type="predicted"/>
<feature type="transmembrane region" description="Helical" evidence="1">
    <location>
        <begin position="60"/>
        <end position="80"/>
    </location>
</feature>
<sequence length="206" mass="22206">MPRTGEEGFTAPEGARGMRPLARALVGPPSWLLLPSFTLTGLLLLYGASVPGGYFLSQVLGGLLALVLAIVWVTRFVMGLGVDGLSGLRRNWVRWAAPPVISVVVIGLIGVDAPLTARFRLSEASLERVAREVAAGGHPERDEQWVGLFHIGEIRQIEGGVSFTVKDAGLIYGEGFAWCPAGPPEPDGTNHYWHVHGPWYRLAQGF</sequence>
<accession>A0A7W9MGF0</accession>
<keyword evidence="1" id="KW-1133">Transmembrane helix</keyword>
<evidence type="ECO:0008006" key="4">
    <source>
        <dbReference type="Google" id="ProtNLM"/>
    </source>
</evidence>
<evidence type="ECO:0000313" key="2">
    <source>
        <dbReference type="EMBL" id="MBB5819790.1"/>
    </source>
</evidence>
<keyword evidence="3" id="KW-1185">Reference proteome</keyword>
<gene>
    <name evidence="2" type="ORF">F4562_002852</name>
</gene>
<evidence type="ECO:0000256" key="1">
    <source>
        <dbReference type="SAM" id="Phobius"/>
    </source>
</evidence>
<comment type="caution">
    <text evidence="2">The sequence shown here is derived from an EMBL/GenBank/DDBJ whole genome shotgun (WGS) entry which is preliminary data.</text>
</comment>
<dbReference type="Proteomes" id="UP000540685">
    <property type="component" value="Unassembled WGS sequence"/>
</dbReference>
<dbReference type="RefSeq" id="WP_184537833.1">
    <property type="nucleotide sequence ID" value="NZ_JACHMP010000001.1"/>
</dbReference>
<dbReference type="EMBL" id="JACHMP010000001">
    <property type="protein sequence ID" value="MBB5819790.1"/>
    <property type="molecule type" value="Genomic_DNA"/>
</dbReference>
<feature type="transmembrane region" description="Helical" evidence="1">
    <location>
        <begin position="92"/>
        <end position="111"/>
    </location>
</feature>
<keyword evidence="1" id="KW-0812">Transmembrane</keyword>
<evidence type="ECO:0000313" key="3">
    <source>
        <dbReference type="Proteomes" id="UP000540685"/>
    </source>
</evidence>
<name>A0A7W9MGF0_9ACTN</name>